<keyword evidence="3" id="KW-0677">Repeat</keyword>
<dbReference type="STRING" id="1304284.L21TH_0607"/>
<evidence type="ECO:0000313" key="10">
    <source>
        <dbReference type="Proteomes" id="UP000013378"/>
    </source>
</evidence>
<reference evidence="9 10" key="1">
    <citation type="journal article" date="2015" name="Geomicrobiol. J.">
        <title>Caldisalinibacter kiritimatiensis gen. nov., sp. nov., a moderately thermohalophilic thiosulfate-reducing bacterium from a hypersaline microbial mat.</title>
        <authorList>
            <person name="Ben Hania W."/>
            <person name="Joseph M."/>
            <person name="Fiebig A."/>
            <person name="Bunk B."/>
            <person name="Klenk H.-P."/>
            <person name="Fardeau M.-L."/>
            <person name="Spring S."/>
        </authorList>
    </citation>
    <scope>NUCLEOTIDE SEQUENCE [LARGE SCALE GENOMIC DNA]</scope>
    <source>
        <strain evidence="9 10">L21-TH-D2</strain>
    </source>
</reference>
<feature type="domain" description="SpoVT-AbrB" evidence="8">
    <location>
        <begin position="91"/>
        <end position="134"/>
    </location>
</feature>
<dbReference type="CDD" id="cd16320">
    <property type="entry name" value="MraZ_N"/>
    <property type="match status" value="1"/>
</dbReference>
<keyword evidence="5 7" id="KW-0238">DNA-binding</keyword>
<sequence length="158" mass="18099">MEGSGGYTPESGVEYMFIGEYQHSIDKKGRVIIPSKFREDLGETFIITKGLDNCLFVYPLEEWKILEEKLKSLPLTRRDARAFVRFFFAGATEGSLDKQGRVLIPGNLREHSRLKSEAVIIGVSNRVEIWSKDEWNKYNKNDDLSYESIAEKMAELGI</sequence>
<dbReference type="GO" id="GO:0005737">
    <property type="term" value="C:cytoplasm"/>
    <property type="evidence" value="ECO:0007669"/>
    <property type="project" value="UniProtKB-UniRule"/>
</dbReference>
<proteinExistence type="inferred from homology"/>
<evidence type="ECO:0000256" key="3">
    <source>
        <dbReference type="ARBA" id="ARBA00022737"/>
    </source>
</evidence>
<dbReference type="GO" id="GO:0000976">
    <property type="term" value="F:transcription cis-regulatory region binding"/>
    <property type="evidence" value="ECO:0007669"/>
    <property type="project" value="TreeGrafter"/>
</dbReference>
<evidence type="ECO:0000256" key="7">
    <source>
        <dbReference type="HAMAP-Rule" id="MF_01008"/>
    </source>
</evidence>
<evidence type="ECO:0000256" key="5">
    <source>
        <dbReference type="ARBA" id="ARBA00023125"/>
    </source>
</evidence>
<keyword evidence="9" id="KW-0131">Cell cycle</keyword>
<name>R1AVM3_9FIRM</name>
<dbReference type="GO" id="GO:0003700">
    <property type="term" value="F:DNA-binding transcription factor activity"/>
    <property type="evidence" value="ECO:0007669"/>
    <property type="project" value="UniProtKB-UniRule"/>
</dbReference>
<comment type="similarity">
    <text evidence="7">Belongs to the MraZ family.</text>
</comment>
<accession>R1AVM3</accession>
<dbReference type="PANTHER" id="PTHR34701:SF1">
    <property type="entry name" value="TRANSCRIPTIONAL REGULATOR MRAZ"/>
    <property type="match status" value="1"/>
</dbReference>
<dbReference type="SUPFAM" id="SSF89447">
    <property type="entry name" value="AbrB/MazE/MraZ-like"/>
    <property type="match status" value="1"/>
</dbReference>
<dbReference type="InterPro" id="IPR035642">
    <property type="entry name" value="MraZ_N"/>
</dbReference>
<dbReference type="GO" id="GO:0051301">
    <property type="term" value="P:cell division"/>
    <property type="evidence" value="ECO:0007669"/>
    <property type="project" value="UniProtKB-KW"/>
</dbReference>
<dbReference type="InterPro" id="IPR038619">
    <property type="entry name" value="MraZ_sf"/>
</dbReference>
<dbReference type="Pfam" id="PF02381">
    <property type="entry name" value="MraZ"/>
    <property type="match status" value="2"/>
</dbReference>
<dbReference type="Proteomes" id="UP000013378">
    <property type="component" value="Unassembled WGS sequence"/>
</dbReference>
<comment type="subunit">
    <text evidence="7">Forms oligomers.</text>
</comment>
<organism evidence="9 10">
    <name type="scientific">Caldisalinibacter kiritimatiensis</name>
    <dbReference type="NCBI Taxonomy" id="1304284"/>
    <lineage>
        <taxon>Bacteria</taxon>
        <taxon>Bacillati</taxon>
        <taxon>Bacillota</taxon>
        <taxon>Tissierellia</taxon>
        <taxon>Tissierellales</taxon>
        <taxon>Thermohalobacteraceae</taxon>
        <taxon>Caldisalinibacter</taxon>
    </lineage>
</organism>
<keyword evidence="6 7" id="KW-0804">Transcription</keyword>
<keyword evidence="4 7" id="KW-0805">Transcription regulation</keyword>
<dbReference type="InterPro" id="IPR020603">
    <property type="entry name" value="MraZ_dom"/>
</dbReference>
<dbReference type="PROSITE" id="PS51740">
    <property type="entry name" value="SPOVT_ABRB"/>
    <property type="match status" value="2"/>
</dbReference>
<dbReference type="InterPro" id="IPR003444">
    <property type="entry name" value="MraZ"/>
</dbReference>
<dbReference type="InterPro" id="IPR035644">
    <property type="entry name" value="MraZ_C"/>
</dbReference>
<dbReference type="GO" id="GO:2000143">
    <property type="term" value="P:negative regulation of DNA-templated transcription initiation"/>
    <property type="evidence" value="ECO:0007669"/>
    <property type="project" value="TreeGrafter"/>
</dbReference>
<evidence type="ECO:0000313" key="9">
    <source>
        <dbReference type="EMBL" id="EOD01253.1"/>
    </source>
</evidence>
<dbReference type="eggNOG" id="COG2001">
    <property type="taxonomic scope" value="Bacteria"/>
</dbReference>
<dbReference type="NCBIfam" id="TIGR00242">
    <property type="entry name" value="division/cell wall cluster transcriptional repressor MraZ"/>
    <property type="match status" value="1"/>
</dbReference>
<keyword evidence="9" id="KW-0132">Cell division</keyword>
<dbReference type="HAMAP" id="MF_01008">
    <property type="entry name" value="MraZ"/>
    <property type="match status" value="1"/>
</dbReference>
<protein>
    <recommendedName>
        <fullName evidence="1 7">Transcriptional regulator MraZ</fullName>
    </recommendedName>
</protein>
<comment type="caution">
    <text evidence="9">The sequence shown here is derived from an EMBL/GenBank/DDBJ whole genome shotgun (WGS) entry which is preliminary data.</text>
</comment>
<dbReference type="InterPro" id="IPR037914">
    <property type="entry name" value="SpoVT-AbrB_sf"/>
</dbReference>
<gene>
    <name evidence="7" type="primary">mraZ</name>
    <name evidence="9" type="ORF">L21TH_0607</name>
</gene>
<evidence type="ECO:0000256" key="4">
    <source>
        <dbReference type="ARBA" id="ARBA00023015"/>
    </source>
</evidence>
<dbReference type="PANTHER" id="PTHR34701">
    <property type="entry name" value="TRANSCRIPTIONAL REGULATOR MRAZ"/>
    <property type="match status" value="1"/>
</dbReference>
<dbReference type="InterPro" id="IPR007159">
    <property type="entry name" value="SpoVT-AbrB_dom"/>
</dbReference>
<dbReference type="Gene3D" id="3.40.1550.20">
    <property type="entry name" value="Transcriptional regulator MraZ domain"/>
    <property type="match status" value="1"/>
</dbReference>
<dbReference type="AlphaFoldDB" id="R1AVM3"/>
<dbReference type="FunFam" id="3.40.1550.20:FF:000002">
    <property type="entry name" value="Transcriptional regulator MraZ"/>
    <property type="match status" value="1"/>
</dbReference>
<keyword evidence="10" id="KW-1185">Reference proteome</keyword>
<evidence type="ECO:0000256" key="6">
    <source>
        <dbReference type="ARBA" id="ARBA00023163"/>
    </source>
</evidence>
<dbReference type="EMBL" id="ARZA01000066">
    <property type="protein sequence ID" value="EOD01253.1"/>
    <property type="molecule type" value="Genomic_DNA"/>
</dbReference>
<feature type="domain" description="SpoVT-AbrB" evidence="8">
    <location>
        <begin position="20"/>
        <end position="62"/>
    </location>
</feature>
<comment type="subcellular location">
    <subcellularLocation>
        <location evidence="7">Cytoplasm</location>
        <location evidence="7">Nucleoid</location>
    </subcellularLocation>
</comment>
<keyword evidence="2 7" id="KW-0963">Cytoplasm</keyword>
<evidence type="ECO:0000259" key="8">
    <source>
        <dbReference type="PROSITE" id="PS51740"/>
    </source>
</evidence>
<dbReference type="PATRIC" id="fig|1304284.3.peg.596"/>
<evidence type="ECO:0000256" key="2">
    <source>
        <dbReference type="ARBA" id="ARBA00022490"/>
    </source>
</evidence>
<dbReference type="GO" id="GO:0009295">
    <property type="term" value="C:nucleoid"/>
    <property type="evidence" value="ECO:0007669"/>
    <property type="project" value="UniProtKB-SubCell"/>
</dbReference>
<evidence type="ECO:0000256" key="1">
    <source>
        <dbReference type="ARBA" id="ARBA00013860"/>
    </source>
</evidence>
<dbReference type="CDD" id="cd16321">
    <property type="entry name" value="MraZ_C"/>
    <property type="match status" value="1"/>
</dbReference>